<comment type="caution">
    <text evidence="2">The sequence shown here is derived from an EMBL/GenBank/DDBJ whole genome shotgun (WGS) entry which is preliminary data.</text>
</comment>
<feature type="transmembrane region" description="Helical" evidence="1">
    <location>
        <begin position="271"/>
        <end position="295"/>
    </location>
</feature>
<feature type="transmembrane region" description="Helical" evidence="1">
    <location>
        <begin position="190"/>
        <end position="208"/>
    </location>
</feature>
<keyword evidence="1" id="KW-1133">Transmembrane helix</keyword>
<protein>
    <submittedName>
        <fullName evidence="2">DUF1576 domain-containing protein</fullName>
    </submittedName>
</protein>
<dbReference type="Proteomes" id="UP000306912">
    <property type="component" value="Unassembled WGS sequence"/>
</dbReference>
<keyword evidence="3" id="KW-1185">Reference proteome</keyword>
<name>A0A5R8QDX4_9FIRM</name>
<reference evidence="2 3" key="1">
    <citation type="submission" date="2019-05" db="EMBL/GenBank/DDBJ databases">
        <title>Culicoidintestinum kansasii gen. nov., sp. nov. from the gastrointestinal tract of the biting midge, Culicoides sonorensis.</title>
        <authorList>
            <person name="Neupane S."/>
            <person name="Ghosh A."/>
            <person name="Gunther S."/>
            <person name="Martin K."/>
            <person name="Zurek L."/>
        </authorList>
    </citation>
    <scope>NUCLEOTIDE SEQUENCE [LARGE SCALE GENOMIC DNA]</scope>
    <source>
        <strain evidence="2 3">CS-1</strain>
    </source>
</reference>
<dbReference type="EMBL" id="VBWP01000003">
    <property type="protein sequence ID" value="TLG75388.1"/>
    <property type="molecule type" value="Genomic_DNA"/>
</dbReference>
<feature type="transmembrane region" description="Helical" evidence="1">
    <location>
        <begin position="301"/>
        <end position="320"/>
    </location>
</feature>
<feature type="transmembrane region" description="Helical" evidence="1">
    <location>
        <begin position="394"/>
        <end position="412"/>
    </location>
</feature>
<gene>
    <name evidence="2" type="ORF">FEZ08_04890</name>
</gene>
<dbReference type="InParanoid" id="A0A5R8QDX4"/>
<feature type="transmembrane region" description="Helical" evidence="1">
    <location>
        <begin position="60"/>
        <end position="82"/>
    </location>
</feature>
<feature type="transmembrane region" description="Helical" evidence="1">
    <location>
        <begin position="362"/>
        <end position="382"/>
    </location>
</feature>
<dbReference type="OrthoDB" id="9776502at2"/>
<keyword evidence="1" id="KW-0812">Transmembrane</keyword>
<sequence length="420" mass="45869">MLYLFYMQEGDFIRKLIKGYYIETILFSYMILVLVLAPFSNLPQELMQLVISRDALVTDYIAVSGLSATLINVVLVMVFTLFIKRINHVELNGFVIAGLLTTMGFAFFGKNIYNILPIYLGVFLYARSVKRPFKQFFVIAMFATGLAPLVTVGINFGILGLIIGSVIAVGYGFIIPAIASHVIRFHNGYLLYNIGFSGGIVALILTAVLRVTGLDLEVVVNVNEAWDIHYILFAILIGMSLLFISFGLLRERFNWSRYKKLMSMSGRAVTDYYRIFGEGLMLVNMGIVGLMLTLLVAFSGIPLNGATVGSIISVMGFSAFGKNPKNIIPLILGCILMIIVSGTVITPSVLLVLIFVTGLAPIAGEFGFVIGIIAGILHFSLVQYTAEWQGGANLYNNGFAGGFIAGVISSIMDSIAKRSM</sequence>
<feature type="transmembrane region" description="Helical" evidence="1">
    <location>
        <begin position="89"/>
        <end position="106"/>
    </location>
</feature>
<feature type="transmembrane region" description="Helical" evidence="1">
    <location>
        <begin position="327"/>
        <end position="356"/>
    </location>
</feature>
<organism evidence="2 3">
    <name type="scientific">Culicoidibacter larvae</name>
    <dbReference type="NCBI Taxonomy" id="2579976"/>
    <lineage>
        <taxon>Bacteria</taxon>
        <taxon>Bacillati</taxon>
        <taxon>Bacillota</taxon>
        <taxon>Culicoidibacteria</taxon>
        <taxon>Culicoidibacterales</taxon>
        <taxon>Culicoidibacteraceae</taxon>
        <taxon>Culicoidibacter</taxon>
    </lineage>
</organism>
<evidence type="ECO:0000313" key="3">
    <source>
        <dbReference type="Proteomes" id="UP000306912"/>
    </source>
</evidence>
<feature type="transmembrane region" description="Helical" evidence="1">
    <location>
        <begin position="112"/>
        <end position="129"/>
    </location>
</feature>
<dbReference type="InterPro" id="IPR011470">
    <property type="entry name" value="DUF1576"/>
</dbReference>
<feature type="transmembrane region" description="Helical" evidence="1">
    <location>
        <begin position="162"/>
        <end position="183"/>
    </location>
</feature>
<evidence type="ECO:0000313" key="2">
    <source>
        <dbReference type="EMBL" id="TLG75388.1"/>
    </source>
</evidence>
<accession>A0A5R8QDX4</accession>
<feature type="transmembrane region" description="Helical" evidence="1">
    <location>
        <begin position="228"/>
        <end position="250"/>
    </location>
</feature>
<dbReference type="Pfam" id="PF07613">
    <property type="entry name" value="DUF1576"/>
    <property type="match status" value="2"/>
</dbReference>
<feature type="transmembrane region" description="Helical" evidence="1">
    <location>
        <begin position="20"/>
        <end position="40"/>
    </location>
</feature>
<dbReference type="AlphaFoldDB" id="A0A5R8QDX4"/>
<keyword evidence="1" id="KW-0472">Membrane</keyword>
<proteinExistence type="predicted"/>
<feature type="transmembrane region" description="Helical" evidence="1">
    <location>
        <begin position="136"/>
        <end position="156"/>
    </location>
</feature>
<evidence type="ECO:0000256" key="1">
    <source>
        <dbReference type="SAM" id="Phobius"/>
    </source>
</evidence>